<reference evidence="2 3" key="1">
    <citation type="submission" date="2023-11" db="EMBL/GenBank/DDBJ databases">
        <title>Draft genome of Azohydromonas lata strain H1 (DSM1123), a polyhydroxyalkanoate producer.</title>
        <authorList>
            <person name="Traversa D."/>
            <person name="D'Addabbo P."/>
            <person name="Pazzani C."/>
            <person name="Manzari C."/>
            <person name="Chiara M."/>
            <person name="Scrascia M."/>
        </authorList>
    </citation>
    <scope>NUCLEOTIDE SEQUENCE [LARGE SCALE GENOMIC DNA]</scope>
    <source>
        <strain evidence="2 3">H1</strain>
    </source>
</reference>
<dbReference type="InterPro" id="IPR001279">
    <property type="entry name" value="Metallo-B-lactamas"/>
</dbReference>
<keyword evidence="2" id="KW-0378">Hydrolase</keyword>
<keyword evidence="3" id="KW-1185">Reference proteome</keyword>
<gene>
    <name evidence="2" type="ORF">SM757_16605</name>
</gene>
<dbReference type="RefSeq" id="WP_322466342.1">
    <property type="nucleotide sequence ID" value="NZ_JAXOJX010000026.1"/>
</dbReference>
<dbReference type="EMBL" id="JAXOJX010000026">
    <property type="protein sequence ID" value="MDZ5458197.1"/>
    <property type="molecule type" value="Genomic_DNA"/>
</dbReference>
<evidence type="ECO:0000313" key="2">
    <source>
        <dbReference type="EMBL" id="MDZ5458197.1"/>
    </source>
</evidence>
<dbReference type="CDD" id="cd06262">
    <property type="entry name" value="metallo-hydrolase-like_MBL-fold"/>
    <property type="match status" value="1"/>
</dbReference>
<organism evidence="2 3">
    <name type="scientific">Azohydromonas lata</name>
    <dbReference type="NCBI Taxonomy" id="45677"/>
    <lineage>
        <taxon>Bacteria</taxon>
        <taxon>Pseudomonadati</taxon>
        <taxon>Pseudomonadota</taxon>
        <taxon>Betaproteobacteria</taxon>
        <taxon>Burkholderiales</taxon>
        <taxon>Sphaerotilaceae</taxon>
        <taxon>Azohydromonas</taxon>
    </lineage>
</organism>
<dbReference type="Proteomes" id="UP001293718">
    <property type="component" value="Unassembled WGS sequence"/>
</dbReference>
<protein>
    <submittedName>
        <fullName evidence="2">MBL fold metallo-hydrolase</fullName>
        <ecNumber evidence="2">3.-.-.-</ecNumber>
    </submittedName>
</protein>
<evidence type="ECO:0000313" key="3">
    <source>
        <dbReference type="Proteomes" id="UP001293718"/>
    </source>
</evidence>
<dbReference type="GO" id="GO:0016787">
    <property type="term" value="F:hydrolase activity"/>
    <property type="evidence" value="ECO:0007669"/>
    <property type="project" value="UniProtKB-KW"/>
</dbReference>
<proteinExistence type="predicted"/>
<comment type="caution">
    <text evidence="2">The sequence shown here is derived from an EMBL/GenBank/DDBJ whole genome shotgun (WGS) entry which is preliminary data.</text>
</comment>
<sequence length="321" mass="34838">MPADPDVPSAPADTLRALGAQLLVRGWLSANNVVFAGGGETGAAVVDSGYVTHGTQTLALLEHALAGQPLARLYNTHLHSDHCGGNAALLRRWPQARLAVPAGYAPHVQPWDAQGLGFHAMDQQFEPFEVHGFLRPGDTVRLGRRDWEIHATPGHDPHAVVLFEPSSRTLISGDALWEQRLAIIFPELVGEAGFDEAQRALDLIEGLRPRLVLPGHGDAFTGVPAALAASRRRLEAFRAAPLKHHQYATRALVTYHLLEHRAQPREALQRWIVQTPVLRHAVDAHAGSHAGDALGFARETVDRLVADGVVVEDRGWVRMAG</sequence>
<accession>A0ABU5IGS3</accession>
<dbReference type="Gene3D" id="3.60.15.10">
    <property type="entry name" value="Ribonuclease Z/Hydroxyacylglutathione hydrolase-like"/>
    <property type="match status" value="1"/>
</dbReference>
<dbReference type="EC" id="3.-.-.-" evidence="2"/>
<dbReference type="InterPro" id="IPR036866">
    <property type="entry name" value="RibonucZ/Hydroxyglut_hydro"/>
</dbReference>
<dbReference type="InterPro" id="IPR050855">
    <property type="entry name" value="NDM-1-like"/>
</dbReference>
<dbReference type="Pfam" id="PF00753">
    <property type="entry name" value="Lactamase_B"/>
    <property type="match status" value="1"/>
</dbReference>
<dbReference type="SUPFAM" id="SSF56281">
    <property type="entry name" value="Metallo-hydrolase/oxidoreductase"/>
    <property type="match status" value="1"/>
</dbReference>
<name>A0ABU5IGS3_9BURK</name>
<dbReference type="SMART" id="SM00849">
    <property type="entry name" value="Lactamase_B"/>
    <property type="match status" value="1"/>
</dbReference>
<evidence type="ECO:0000259" key="1">
    <source>
        <dbReference type="SMART" id="SM00849"/>
    </source>
</evidence>
<dbReference type="PANTHER" id="PTHR42951">
    <property type="entry name" value="METALLO-BETA-LACTAMASE DOMAIN-CONTAINING"/>
    <property type="match status" value="1"/>
</dbReference>
<feature type="domain" description="Metallo-beta-lactamase" evidence="1">
    <location>
        <begin position="30"/>
        <end position="216"/>
    </location>
</feature>